<evidence type="ECO:0000313" key="2">
    <source>
        <dbReference type="EMBL" id="GFR96888.1"/>
    </source>
</evidence>
<keyword evidence="1" id="KW-0732">Signal</keyword>
<comment type="caution">
    <text evidence="2">The sequence shown here is derived from an EMBL/GenBank/DDBJ whole genome shotgun (WGS) entry which is preliminary data.</text>
</comment>
<protein>
    <recommendedName>
        <fullName evidence="4">Secreted protein</fullName>
    </recommendedName>
</protein>
<dbReference type="AlphaFoldDB" id="A0AAV4HIJ3"/>
<feature type="signal peptide" evidence="1">
    <location>
        <begin position="1"/>
        <end position="20"/>
    </location>
</feature>
<dbReference type="EMBL" id="BMAT01012679">
    <property type="protein sequence ID" value="GFR96888.1"/>
    <property type="molecule type" value="Genomic_DNA"/>
</dbReference>
<dbReference type="Proteomes" id="UP000762676">
    <property type="component" value="Unassembled WGS sequence"/>
</dbReference>
<evidence type="ECO:0000256" key="1">
    <source>
        <dbReference type="SAM" id="SignalP"/>
    </source>
</evidence>
<reference evidence="2 3" key="1">
    <citation type="journal article" date="2021" name="Elife">
        <title>Chloroplast acquisition without the gene transfer in kleptoplastic sea slugs, Plakobranchus ocellatus.</title>
        <authorList>
            <person name="Maeda T."/>
            <person name="Takahashi S."/>
            <person name="Yoshida T."/>
            <person name="Shimamura S."/>
            <person name="Takaki Y."/>
            <person name="Nagai Y."/>
            <person name="Toyoda A."/>
            <person name="Suzuki Y."/>
            <person name="Arimoto A."/>
            <person name="Ishii H."/>
            <person name="Satoh N."/>
            <person name="Nishiyama T."/>
            <person name="Hasebe M."/>
            <person name="Maruyama T."/>
            <person name="Minagawa J."/>
            <person name="Obokata J."/>
            <person name="Shigenobu S."/>
        </authorList>
    </citation>
    <scope>NUCLEOTIDE SEQUENCE [LARGE SCALE GENOMIC DNA]</scope>
</reference>
<organism evidence="2 3">
    <name type="scientific">Elysia marginata</name>
    <dbReference type="NCBI Taxonomy" id="1093978"/>
    <lineage>
        <taxon>Eukaryota</taxon>
        <taxon>Metazoa</taxon>
        <taxon>Spiralia</taxon>
        <taxon>Lophotrochozoa</taxon>
        <taxon>Mollusca</taxon>
        <taxon>Gastropoda</taxon>
        <taxon>Heterobranchia</taxon>
        <taxon>Euthyneura</taxon>
        <taxon>Panpulmonata</taxon>
        <taxon>Sacoglossa</taxon>
        <taxon>Placobranchoidea</taxon>
        <taxon>Plakobranchidae</taxon>
        <taxon>Elysia</taxon>
    </lineage>
</organism>
<feature type="chain" id="PRO_5043730340" description="Secreted protein" evidence="1">
    <location>
        <begin position="21"/>
        <end position="113"/>
    </location>
</feature>
<keyword evidence="3" id="KW-1185">Reference proteome</keyword>
<sequence>MMMMMITIMTTMMLIIMISMRMMTNEEEEEDNDDSFNDANDDHDLLTMAVYWTRLSERLGYATPHRRESTRVNCPHRRDRRNCRSCKDRMILLAEGQKSTSQVKYSLSHIYQS</sequence>
<evidence type="ECO:0000313" key="3">
    <source>
        <dbReference type="Proteomes" id="UP000762676"/>
    </source>
</evidence>
<gene>
    <name evidence="2" type="ORF">ElyMa_006310100</name>
</gene>
<name>A0AAV4HIJ3_9GAST</name>
<proteinExistence type="predicted"/>
<evidence type="ECO:0008006" key="4">
    <source>
        <dbReference type="Google" id="ProtNLM"/>
    </source>
</evidence>
<accession>A0AAV4HIJ3</accession>